<dbReference type="SUPFAM" id="SSF52172">
    <property type="entry name" value="CheY-like"/>
    <property type="match status" value="1"/>
</dbReference>
<dbReference type="Pfam" id="PF00072">
    <property type="entry name" value="Response_reg"/>
    <property type="match status" value="1"/>
</dbReference>
<dbReference type="GO" id="GO:0003677">
    <property type="term" value="F:DNA binding"/>
    <property type="evidence" value="ECO:0007669"/>
    <property type="project" value="UniProtKB-KW"/>
</dbReference>
<dbReference type="AlphaFoldDB" id="A0A653LXQ6"/>
<evidence type="ECO:0000256" key="1">
    <source>
        <dbReference type="ARBA" id="ARBA00022553"/>
    </source>
</evidence>
<evidence type="ECO:0000313" key="6">
    <source>
        <dbReference type="EMBL" id="VXA97348.1"/>
    </source>
</evidence>
<evidence type="ECO:0000259" key="5">
    <source>
        <dbReference type="PROSITE" id="PS50110"/>
    </source>
</evidence>
<evidence type="ECO:0000256" key="3">
    <source>
        <dbReference type="PROSITE-ProRule" id="PRU00169"/>
    </source>
</evidence>
<dbReference type="InterPro" id="IPR001789">
    <property type="entry name" value="Sig_transdc_resp-reg_receiver"/>
</dbReference>
<accession>A0A653LXQ6</accession>
<dbReference type="PRINTS" id="PR00038">
    <property type="entry name" value="HTHLUXR"/>
</dbReference>
<dbReference type="PROSITE" id="PS50110">
    <property type="entry name" value="RESPONSE_REGULATORY"/>
    <property type="match status" value="1"/>
</dbReference>
<dbReference type="GO" id="GO:0006355">
    <property type="term" value="P:regulation of DNA-templated transcription"/>
    <property type="evidence" value="ECO:0007669"/>
    <property type="project" value="InterPro"/>
</dbReference>
<dbReference type="PANTHER" id="PTHR43214">
    <property type="entry name" value="TWO-COMPONENT RESPONSE REGULATOR"/>
    <property type="match status" value="1"/>
</dbReference>
<dbReference type="Pfam" id="PF00196">
    <property type="entry name" value="GerE"/>
    <property type="match status" value="1"/>
</dbReference>
<dbReference type="Gene3D" id="3.40.50.2300">
    <property type="match status" value="1"/>
</dbReference>
<protein>
    <submittedName>
        <fullName evidence="6">Two component transcriptional regulator, LuxR family</fullName>
    </submittedName>
</protein>
<evidence type="ECO:0000259" key="4">
    <source>
        <dbReference type="PROSITE" id="PS50043"/>
    </source>
</evidence>
<name>A0A653LXQ6_9FLAO</name>
<comment type="caution">
    <text evidence="3">Lacks conserved residue(s) required for the propagation of feature annotation.</text>
</comment>
<dbReference type="InterPro" id="IPR039420">
    <property type="entry name" value="WalR-like"/>
</dbReference>
<dbReference type="InterPro" id="IPR036388">
    <property type="entry name" value="WH-like_DNA-bd_sf"/>
</dbReference>
<dbReference type="InterPro" id="IPR016032">
    <property type="entry name" value="Sig_transdc_resp-reg_C-effctor"/>
</dbReference>
<keyword evidence="7" id="KW-1185">Reference proteome</keyword>
<evidence type="ECO:0000313" key="7">
    <source>
        <dbReference type="Proteomes" id="UP000430202"/>
    </source>
</evidence>
<dbReference type="InterPro" id="IPR011006">
    <property type="entry name" value="CheY-like_superfamily"/>
</dbReference>
<dbReference type="EMBL" id="CABWLR010000001">
    <property type="protein sequence ID" value="VXA97348.1"/>
    <property type="molecule type" value="Genomic_DNA"/>
</dbReference>
<dbReference type="Gene3D" id="1.10.10.10">
    <property type="entry name" value="Winged helix-like DNA-binding domain superfamily/Winged helix DNA-binding domain"/>
    <property type="match status" value="1"/>
</dbReference>
<proteinExistence type="predicted"/>
<dbReference type="SMART" id="SM00448">
    <property type="entry name" value="REC"/>
    <property type="match status" value="1"/>
</dbReference>
<keyword evidence="2" id="KW-0238">DNA-binding</keyword>
<evidence type="ECO:0000256" key="2">
    <source>
        <dbReference type="ARBA" id="ARBA00023125"/>
    </source>
</evidence>
<feature type="domain" description="HTH luxR-type" evidence="4">
    <location>
        <begin position="149"/>
        <end position="214"/>
    </location>
</feature>
<dbReference type="PROSITE" id="PS50043">
    <property type="entry name" value="HTH_LUXR_2"/>
    <property type="match status" value="1"/>
</dbReference>
<feature type="domain" description="Response regulatory" evidence="5">
    <location>
        <begin position="14"/>
        <end position="130"/>
    </location>
</feature>
<dbReference type="GO" id="GO:0000160">
    <property type="term" value="P:phosphorelay signal transduction system"/>
    <property type="evidence" value="ECO:0007669"/>
    <property type="project" value="InterPro"/>
</dbReference>
<keyword evidence="1" id="KW-0597">Phosphoprotein</keyword>
<dbReference type="SUPFAM" id="SSF46894">
    <property type="entry name" value="C-terminal effector domain of the bipartite response regulators"/>
    <property type="match status" value="1"/>
</dbReference>
<dbReference type="SMART" id="SM00421">
    <property type="entry name" value="HTH_LUXR"/>
    <property type="match status" value="1"/>
</dbReference>
<dbReference type="CDD" id="cd17535">
    <property type="entry name" value="REC_NarL-like"/>
    <property type="match status" value="1"/>
</dbReference>
<dbReference type="InterPro" id="IPR000792">
    <property type="entry name" value="Tscrpt_reg_LuxR_C"/>
</dbReference>
<sequence>MQKTMEIMKNSSIRIIVLEKDTSLHSVYRNHFEEIDGYEVVGSYASAKDAIKDFKFTRPQIVLSEIELNDMNGVDAIKLFKKKDWEIKIVMFSEINDFDVIKNAFKKGANGYLTKPLTLDKLEHALRSMEKEGAAMSNDIVKKIISNFHRKTFAFFSERENQIVDFLCQGATYKMIAQKLFVTPSAVNFHIQNIYLKLDVNSKSEALSKLEQLQNQLEEY</sequence>
<organism evidence="6 7">
    <name type="scientific">Maribacter litoralis</name>
    <dbReference type="NCBI Taxonomy" id="2059726"/>
    <lineage>
        <taxon>Bacteria</taxon>
        <taxon>Pseudomonadati</taxon>
        <taxon>Bacteroidota</taxon>
        <taxon>Flavobacteriia</taxon>
        <taxon>Flavobacteriales</taxon>
        <taxon>Flavobacteriaceae</taxon>
        <taxon>Maribacter</taxon>
    </lineage>
</organism>
<dbReference type="InterPro" id="IPR058245">
    <property type="entry name" value="NreC/VraR/RcsB-like_REC"/>
</dbReference>
<dbReference type="CDD" id="cd06170">
    <property type="entry name" value="LuxR_C_like"/>
    <property type="match status" value="1"/>
</dbReference>
<reference evidence="6 7" key="1">
    <citation type="submission" date="2019-10" db="EMBL/GenBank/DDBJ databases">
        <authorList>
            <person name="Karimi E."/>
        </authorList>
    </citation>
    <scope>NUCLEOTIDE SEQUENCE [LARGE SCALE GENOMIC DNA]</scope>
    <source>
        <strain evidence="6">Maribacter sp. 151</strain>
    </source>
</reference>
<dbReference type="Proteomes" id="UP000430202">
    <property type="component" value="Unassembled WGS sequence"/>
</dbReference>
<gene>
    <name evidence="6" type="ORF">MARI151_10173</name>
</gene>